<dbReference type="InterPro" id="IPR034704">
    <property type="entry name" value="Ribosomal_bL28/bL31-like_sf"/>
</dbReference>
<dbReference type="RefSeq" id="WP_406607139.1">
    <property type="nucleotide sequence ID" value="NZ_PFKO01000115.1"/>
</dbReference>
<dbReference type="SUPFAM" id="SSF143800">
    <property type="entry name" value="L28p-like"/>
    <property type="match status" value="1"/>
</dbReference>
<dbReference type="STRING" id="1805029.AUK42_04910"/>
<dbReference type="GO" id="GO:1990904">
    <property type="term" value="C:ribonucleoprotein complex"/>
    <property type="evidence" value="ECO:0007669"/>
    <property type="project" value="UniProtKB-KW"/>
</dbReference>
<dbReference type="InterPro" id="IPR050096">
    <property type="entry name" value="Bacterial_rp_bL28"/>
</dbReference>
<dbReference type="GO" id="GO:0005840">
    <property type="term" value="C:ribosome"/>
    <property type="evidence" value="ECO:0007669"/>
    <property type="project" value="UniProtKB-KW"/>
</dbReference>
<evidence type="ECO:0000313" key="10">
    <source>
        <dbReference type="Proteomes" id="UP000182763"/>
    </source>
</evidence>
<keyword evidence="3 5" id="KW-0687">Ribonucleoprotein</keyword>
<comment type="similarity">
    <text evidence="1 5">Belongs to the bacterial ribosomal protein bL28 family.</text>
</comment>
<dbReference type="EMBL" id="PFTV01000200">
    <property type="protein sequence ID" value="PJB55552.1"/>
    <property type="molecule type" value="Genomic_DNA"/>
</dbReference>
<dbReference type="NCBIfam" id="TIGR00009">
    <property type="entry name" value="L28"/>
    <property type="match status" value="1"/>
</dbReference>
<comment type="caution">
    <text evidence="6">The sequence shown here is derived from an EMBL/GenBank/DDBJ whole genome shotgun (WGS) entry which is preliminary data.</text>
</comment>
<dbReference type="Gene3D" id="2.30.170.40">
    <property type="entry name" value="Ribosomal protein L28/L24"/>
    <property type="match status" value="1"/>
</dbReference>
<evidence type="ECO:0000256" key="4">
    <source>
        <dbReference type="ARBA" id="ARBA00035174"/>
    </source>
</evidence>
<dbReference type="Pfam" id="PF00830">
    <property type="entry name" value="Ribosomal_L28"/>
    <property type="match status" value="1"/>
</dbReference>
<evidence type="ECO:0000313" key="12">
    <source>
        <dbReference type="Proteomes" id="UP000230646"/>
    </source>
</evidence>
<dbReference type="InterPro" id="IPR026569">
    <property type="entry name" value="Ribosomal_bL28"/>
</dbReference>
<reference evidence="7" key="3">
    <citation type="submission" date="2017-09" db="EMBL/GenBank/DDBJ databases">
        <title>Depth-based differentiation of microbial function through sediment-hosted aquifers and enrichment of novel symbionts in the deep terrestrial subsurface.</title>
        <authorList>
            <person name="Probst A.J."/>
            <person name="Ladd B."/>
            <person name="Jarett J.K."/>
            <person name="Geller-Mcgrath D.E."/>
            <person name="Sieber C.M.K."/>
            <person name="Emerson J.B."/>
            <person name="Anantharaman K."/>
            <person name="Thomas B.C."/>
            <person name="Malmstrom R."/>
            <person name="Stieglmeier M."/>
            <person name="Klingl A."/>
            <person name="Woyke T."/>
            <person name="Ryan C.M."/>
            <person name="Banfield J.F."/>
        </authorList>
    </citation>
    <scope>NUCLEOTIDE SEQUENCE</scope>
    <source>
        <strain evidence="7">CG_4_8_14_3_um_filter_34_18</strain>
    </source>
</reference>
<dbReference type="PANTHER" id="PTHR39080">
    <property type="entry name" value="50S RIBOSOMAL PROTEIN L28"/>
    <property type="match status" value="1"/>
</dbReference>
<evidence type="ECO:0000313" key="8">
    <source>
        <dbReference type="EMBL" id="PIY33151.1"/>
    </source>
</evidence>
<proteinExistence type="inferred from homology"/>
<accession>A0A2M8C921</accession>
<protein>
    <recommendedName>
        <fullName evidence="4 5">Large ribosomal subunit protein bL28</fullName>
    </recommendedName>
</protein>
<sequence length="62" mass="6939">MAKCDICGKGLQFGKQISHSHRVTNRTWSPNIQKAKVKINNSIKRINICTKCLKAGKVEKVS</sequence>
<evidence type="ECO:0000256" key="1">
    <source>
        <dbReference type="ARBA" id="ARBA00008760"/>
    </source>
</evidence>
<dbReference type="EMBL" id="PFIP01000051">
    <property type="protein sequence ID" value="PIX34743.1"/>
    <property type="molecule type" value="Genomic_DNA"/>
</dbReference>
<dbReference type="Proteomes" id="UP000182763">
    <property type="component" value="Unassembled WGS sequence"/>
</dbReference>
<accession>A0A2M7PRX7</accession>
<evidence type="ECO:0000256" key="2">
    <source>
        <dbReference type="ARBA" id="ARBA00022980"/>
    </source>
</evidence>
<dbReference type="InterPro" id="IPR001383">
    <property type="entry name" value="Ribosomal_bL28_bact-type"/>
</dbReference>
<dbReference type="InterPro" id="IPR037147">
    <property type="entry name" value="Ribosomal_bL28_sf"/>
</dbReference>
<reference evidence="6 10" key="1">
    <citation type="journal article" date="2016" name="Environ. Microbiol.">
        <title>Genomic resolution of a cold subsurface aquifer community provides metabolic insights for novel microbes adapted to high CO concentrations.</title>
        <authorList>
            <person name="Probst A.J."/>
            <person name="Castelle C.J."/>
            <person name="Singh A."/>
            <person name="Brown C.T."/>
            <person name="Anantharaman K."/>
            <person name="Sharon I."/>
            <person name="Hug L.A."/>
            <person name="Burstein D."/>
            <person name="Emerson J.B."/>
            <person name="Thomas B.C."/>
            <person name="Banfield J.F."/>
        </authorList>
    </citation>
    <scope>NUCLEOTIDE SEQUENCE [LARGE SCALE GENOMIC DNA]</scope>
    <source>
        <strain evidence="6">CG2_30_33_13</strain>
    </source>
</reference>
<dbReference type="GO" id="GO:0006412">
    <property type="term" value="P:translation"/>
    <property type="evidence" value="ECO:0007669"/>
    <property type="project" value="UniProtKB-UniRule"/>
</dbReference>
<dbReference type="EMBL" id="MNYY01000096">
    <property type="protein sequence ID" value="OIP69763.1"/>
    <property type="molecule type" value="Genomic_DNA"/>
</dbReference>
<evidence type="ECO:0000256" key="3">
    <source>
        <dbReference type="ARBA" id="ARBA00023274"/>
    </source>
</evidence>
<dbReference type="Proteomes" id="UP000228560">
    <property type="component" value="Unassembled WGS sequence"/>
</dbReference>
<dbReference type="Proteomes" id="UP000231493">
    <property type="component" value="Unassembled WGS sequence"/>
</dbReference>
<evidence type="ECO:0000313" key="11">
    <source>
        <dbReference type="Proteomes" id="UP000228560"/>
    </source>
</evidence>
<keyword evidence="2 5" id="KW-0689">Ribosomal protein</keyword>
<dbReference type="PANTHER" id="PTHR39080:SF1">
    <property type="entry name" value="LARGE RIBOSOMAL SUBUNIT PROTEIN BL28A"/>
    <property type="match status" value="1"/>
</dbReference>
<gene>
    <name evidence="5 7" type="primary">rpmB</name>
    <name evidence="6" type="ORF">AUK42_04910</name>
    <name evidence="9" type="ORF">CO097_07775</name>
    <name evidence="8" type="ORF">COZ07_03125</name>
    <name evidence="7" type="ORF">COZ58_02870</name>
</gene>
<accession>A0A1J5GBZ0</accession>
<dbReference type="AlphaFoldDB" id="A0A1J5GBZ0"/>
<dbReference type="Proteomes" id="UP000230646">
    <property type="component" value="Unassembled WGS sequence"/>
</dbReference>
<organism evidence="6 10">
    <name type="scientific">Candidatus Infernicultor aquiphilus</name>
    <dbReference type="NCBI Taxonomy" id="1805029"/>
    <lineage>
        <taxon>Bacteria</taxon>
        <taxon>Pseudomonadati</taxon>
        <taxon>Atribacterota</taxon>
        <taxon>Candidatus Phoenicimicrobiia</taxon>
        <taxon>Candidatus Pheonicimicrobiales</taxon>
        <taxon>Candidatus Phoenicimicrobiaceae</taxon>
        <taxon>Candidatus Infernicultor</taxon>
    </lineage>
</organism>
<evidence type="ECO:0000313" key="7">
    <source>
        <dbReference type="EMBL" id="PIX34743.1"/>
    </source>
</evidence>
<dbReference type="HAMAP" id="MF_00373">
    <property type="entry name" value="Ribosomal_bL28"/>
    <property type="match status" value="1"/>
</dbReference>
<dbReference type="GO" id="GO:0003735">
    <property type="term" value="F:structural constituent of ribosome"/>
    <property type="evidence" value="ECO:0007669"/>
    <property type="project" value="InterPro"/>
</dbReference>
<accession>A0A2M7K9D4</accession>
<dbReference type="EMBL" id="PFKO01000115">
    <property type="protein sequence ID" value="PIY33151.1"/>
    <property type="molecule type" value="Genomic_DNA"/>
</dbReference>
<name>A0A1J5GBZ0_9BACT</name>
<reference evidence="11 12" key="2">
    <citation type="submission" date="2017-09" db="EMBL/GenBank/DDBJ databases">
        <title>Depth-based differentiation of microbial function through sediment-hosted aquifers and enrichment of novel symbionts in the deep terrestrial subsurface.</title>
        <authorList>
            <person name="Probst A.J."/>
            <person name="Ladd B."/>
            <person name="Jarett J.K."/>
            <person name="Geller-Mcgrath D.E."/>
            <person name="Sieber C.M."/>
            <person name="Emerson J.B."/>
            <person name="Anantharaman K."/>
            <person name="Thomas B.C."/>
            <person name="Malmstrom R."/>
            <person name="Stieglmeier M."/>
            <person name="Klingl A."/>
            <person name="Woyke T."/>
            <person name="Ryan C.M."/>
            <person name="Banfield J.F."/>
        </authorList>
    </citation>
    <scope>NUCLEOTIDE SEQUENCE [LARGE SCALE GENOMIC DNA]</scope>
    <source>
        <strain evidence="8">CG_4_10_14_3_um_filter_34_13</strain>
        <strain evidence="9">CG_4_9_14_3_um_filter_33_16</strain>
    </source>
</reference>
<evidence type="ECO:0000313" key="9">
    <source>
        <dbReference type="EMBL" id="PJB55552.1"/>
    </source>
</evidence>
<evidence type="ECO:0000313" key="6">
    <source>
        <dbReference type="EMBL" id="OIP69763.1"/>
    </source>
</evidence>
<evidence type="ECO:0000256" key="5">
    <source>
        <dbReference type="HAMAP-Rule" id="MF_00373"/>
    </source>
</evidence>